<dbReference type="InterPro" id="IPR011990">
    <property type="entry name" value="TPR-like_helical_dom_sf"/>
</dbReference>
<evidence type="ECO:0000256" key="6">
    <source>
        <dbReference type="ARBA" id="ARBA00023277"/>
    </source>
</evidence>
<evidence type="ECO:0000256" key="1">
    <source>
        <dbReference type="ARBA" id="ARBA00007737"/>
    </source>
</evidence>
<dbReference type="PANTHER" id="PTHR31288:SF8">
    <property type="entry name" value="O-FUCOSYLTRANSFERASE 10-RELATED"/>
    <property type="match status" value="1"/>
</dbReference>
<evidence type="ECO:0000256" key="3">
    <source>
        <dbReference type="ARBA" id="ARBA00022679"/>
    </source>
</evidence>
<dbReference type="Pfam" id="PF01535">
    <property type="entry name" value="PPR"/>
    <property type="match status" value="8"/>
</dbReference>
<name>A0ABY9DNV7_VITVI</name>
<dbReference type="InterPro" id="IPR024709">
    <property type="entry name" value="FucosylTrfase_pln"/>
</dbReference>
<dbReference type="NCBIfam" id="TIGR00756">
    <property type="entry name" value="PPR"/>
    <property type="match status" value="3"/>
</dbReference>
<evidence type="ECO:0000256" key="4">
    <source>
        <dbReference type="ARBA" id="ARBA00022737"/>
    </source>
</evidence>
<dbReference type="EMBL" id="CP126665">
    <property type="protein sequence ID" value="WKA09484.1"/>
    <property type="molecule type" value="Genomic_DNA"/>
</dbReference>
<feature type="repeat" description="PPR" evidence="8">
    <location>
        <begin position="1081"/>
        <end position="1115"/>
    </location>
</feature>
<organism evidence="11 12">
    <name type="scientific">Vitis vinifera</name>
    <name type="common">Grape</name>
    <dbReference type="NCBI Taxonomy" id="29760"/>
    <lineage>
        <taxon>Eukaryota</taxon>
        <taxon>Viridiplantae</taxon>
        <taxon>Streptophyta</taxon>
        <taxon>Embryophyta</taxon>
        <taxon>Tracheophyta</taxon>
        <taxon>Spermatophyta</taxon>
        <taxon>Magnoliopsida</taxon>
        <taxon>eudicotyledons</taxon>
        <taxon>Gunneridae</taxon>
        <taxon>Pentapetalae</taxon>
        <taxon>rosids</taxon>
        <taxon>Vitales</taxon>
        <taxon>Vitaceae</taxon>
        <taxon>Viteae</taxon>
        <taxon>Vitis</taxon>
    </lineage>
</organism>
<keyword evidence="2" id="KW-0328">Glycosyltransferase</keyword>
<keyword evidence="4" id="KW-0677">Repeat</keyword>
<protein>
    <recommendedName>
        <fullName evidence="7">O-fucosyltransferase family protein</fullName>
    </recommendedName>
</protein>
<reference evidence="11 12" key="1">
    <citation type="journal article" date="2023" name="Hortic Res">
        <title>The complete reference genome for grapevine (Vitis vinifera L.) genetics and breeding.</title>
        <authorList>
            <person name="Shi X."/>
            <person name="Cao S."/>
            <person name="Wang X."/>
            <person name="Huang S."/>
            <person name="Wang Y."/>
            <person name="Liu Z."/>
            <person name="Liu W."/>
            <person name="Leng X."/>
            <person name="Peng Y."/>
            <person name="Wang N."/>
            <person name="Wang Y."/>
            <person name="Ma Z."/>
            <person name="Xu X."/>
            <person name="Zhang F."/>
            <person name="Xue H."/>
            <person name="Zhong H."/>
            <person name="Wang Y."/>
            <person name="Zhang K."/>
            <person name="Velt A."/>
            <person name="Avia K."/>
            <person name="Holtgrawe D."/>
            <person name="Grimplet J."/>
            <person name="Matus J.T."/>
            <person name="Ware D."/>
            <person name="Wu X."/>
            <person name="Wang H."/>
            <person name="Liu C."/>
            <person name="Fang Y."/>
            <person name="Rustenholz C."/>
            <person name="Cheng Z."/>
            <person name="Xiao H."/>
            <person name="Zhou Y."/>
        </authorList>
    </citation>
    <scope>NUCLEOTIDE SEQUENCE [LARGE SCALE GENOMIC DNA]</scope>
    <source>
        <strain evidence="12">cv. Pinot noir / PN40024</strain>
        <tissue evidence="11">Leaf</tissue>
    </source>
</reference>
<feature type="transmembrane region" description="Helical" evidence="10">
    <location>
        <begin position="67"/>
        <end position="91"/>
    </location>
</feature>
<keyword evidence="6" id="KW-0119">Carbohydrate metabolism</keyword>
<evidence type="ECO:0000313" key="12">
    <source>
        <dbReference type="Proteomes" id="UP001227230"/>
    </source>
</evidence>
<evidence type="ECO:0000256" key="9">
    <source>
        <dbReference type="SAM" id="MobiDB-lite"/>
    </source>
</evidence>
<feature type="region of interest" description="Disordered" evidence="9">
    <location>
        <begin position="1"/>
        <end position="35"/>
    </location>
</feature>
<dbReference type="Pfam" id="PF13041">
    <property type="entry name" value="PPR_2"/>
    <property type="match status" value="1"/>
</dbReference>
<dbReference type="InterPro" id="IPR002885">
    <property type="entry name" value="PPR_rpt"/>
</dbReference>
<accession>A0ABY9DNV7</accession>
<dbReference type="InterPro" id="IPR046848">
    <property type="entry name" value="E_motif"/>
</dbReference>
<dbReference type="CDD" id="cd11299">
    <property type="entry name" value="O-FucT_plant"/>
    <property type="match status" value="1"/>
</dbReference>
<evidence type="ECO:0000256" key="10">
    <source>
        <dbReference type="SAM" id="Phobius"/>
    </source>
</evidence>
<dbReference type="SUPFAM" id="SSF48452">
    <property type="entry name" value="TPR-like"/>
    <property type="match status" value="1"/>
</dbReference>
<evidence type="ECO:0000256" key="7">
    <source>
        <dbReference type="ARBA" id="ARBA00030350"/>
    </source>
</evidence>
<feature type="repeat" description="PPR" evidence="8">
    <location>
        <begin position="742"/>
        <end position="776"/>
    </location>
</feature>
<comment type="similarity">
    <text evidence="1">Belongs to the glycosyltransferase GT106 family.</text>
</comment>
<keyword evidence="5" id="KW-0294">Fucose metabolism</keyword>
<evidence type="ECO:0000256" key="5">
    <source>
        <dbReference type="ARBA" id="ARBA00023253"/>
    </source>
</evidence>
<dbReference type="Pfam" id="PF10250">
    <property type="entry name" value="O-FucT"/>
    <property type="match status" value="1"/>
</dbReference>
<keyword evidence="10" id="KW-1133">Transmembrane helix</keyword>
<evidence type="ECO:0000256" key="2">
    <source>
        <dbReference type="ARBA" id="ARBA00022676"/>
    </source>
</evidence>
<keyword evidence="3" id="KW-0808">Transferase</keyword>
<sequence length="1262" mass="142386">MKSKNHHQPTPVCNGNTSESSSPSPPPSPRRHSAVPHCRRLLRSKTFSQSRRESSVAGIIIRRGLRYFLLLPLFYISGLLMCVGPFSGLVWQAPLPGSVYRSHEIFEKLWHEIESDNSSAIELSSVWRYNRRLKEQKPCPNTSYRHHFATKRESPDPSGYLIVEANGGLNQQRSSICNAVAVAGLLNAILVIPHLDFHSVWVDPSEFGDIYDEDHFITTLKGFVEVVQELPEVVMERYDYNITNIPNIRIEAWAPVSYYLEEVYPVLRKQGVIRIAPFANRLAMNVPPRVQFLRCLANNVALRFSFPVSTLARKLVKRMIEKSSRTGGKYVSVHLRFEEDMVAFSCCLYDGGKAENFEMDLVREKGWRGKFRRKDRLIQPGLNRINGKCPLTPLEVGMMLRGMGFDNNTSIYLASGKIYQAERHLDPLLKMFPLLYTKESLATSDELAPFKGYSSRLAALDYTVCLFSEVFVTTQGGNFPHFLMGHRRFLFGGHAKTIQPDKRKLVILLQDMDISWKAFKNEMESMLIESDRKGMNVPRIKKSRRKSSIYTYPLPECRSCTDRFTSSPPWAIMDLHRIVSVIRQCGRFRAFRHGRSLHAHIIKLGVFNDVFFANNLLAMYVDISLLKDARRLFDETLERNVATWTTMISAYSSSGRPDTALKFYVQMLESKSETPNGFLYSAVLKACGLVGDLESGKLIHGRVFRANLGFDTVLMNTLLDMYVKCGSLSSARKVFDDILCPSSTSWNTMISGYGKEGLMEEAVNLFYQMPEPDTVSWNSIIAGFGCKESLGALRFVCMMHRKGLKLDGFTFSCALKTCGCFQLLVMVKQIHCYVNKSGFGSCCFTASALVDSYSNCNELDEAIKMFDEYSCCSASILDCLPLWNSMLSGYVVNEQNSAAINLVSQIHSLGAHVDSFTFGSALKVCINLQNFRLGLQVQGLAVTSGYELDYVVGSILIDLYANDGKIKDALRLFYRLPEKDIVVWSSLISWCTKMGLNSLVFSLFRDMVNLDIEVDQFIISSVLKACSSLVGLGSGKQVHSFCVKSGYESERITVTSLIDLYAKCGEIEDGLALFYCTSERDTVCYTGIIMGCGQNGRAMEAVGFFQEMIELGLKPNEITFLGVLSACRHAGLVEEAWTIFKYMKTEYKMEPHIEHYYCIVELLSQAGCFKEAEELIAEMPFEPDQTIWNSLLGACGTHKKTELVNFIAERLLTTLPEDPSILVTLSNVYATLEMWDDSRKMREVIKKVGMKEAGKSWIQIKS</sequence>
<evidence type="ECO:0000256" key="8">
    <source>
        <dbReference type="PROSITE-ProRule" id="PRU00708"/>
    </source>
</evidence>
<evidence type="ECO:0000313" key="11">
    <source>
        <dbReference type="EMBL" id="WKA09484.1"/>
    </source>
</evidence>
<dbReference type="Proteomes" id="UP001227230">
    <property type="component" value="Chromosome 18"/>
</dbReference>
<keyword evidence="12" id="KW-1185">Reference proteome</keyword>
<feature type="repeat" description="PPR" evidence="8">
    <location>
        <begin position="640"/>
        <end position="674"/>
    </location>
</feature>
<dbReference type="Gene3D" id="1.25.40.10">
    <property type="entry name" value="Tetratricopeptide repeat domain"/>
    <property type="match status" value="5"/>
</dbReference>
<feature type="repeat" description="PPR" evidence="8">
    <location>
        <begin position="980"/>
        <end position="1014"/>
    </location>
</feature>
<dbReference type="PROSITE" id="PS51375">
    <property type="entry name" value="PPR"/>
    <property type="match status" value="4"/>
</dbReference>
<keyword evidence="10" id="KW-0812">Transmembrane</keyword>
<gene>
    <name evidence="11" type="ORF">VitviT2T_027125</name>
</gene>
<dbReference type="Pfam" id="PF20431">
    <property type="entry name" value="E_motif"/>
    <property type="match status" value="1"/>
</dbReference>
<proteinExistence type="inferred from homology"/>
<keyword evidence="10" id="KW-0472">Membrane</keyword>
<dbReference type="InterPro" id="IPR019378">
    <property type="entry name" value="GDP-Fuc_O-FucTrfase"/>
</dbReference>
<dbReference type="PANTHER" id="PTHR31288">
    <property type="entry name" value="O-FUCOSYLTRANSFERASE FAMILY PROTEIN"/>
    <property type="match status" value="1"/>
</dbReference>